<dbReference type="AlphaFoldDB" id="A0A182E7M5"/>
<name>A0A182E7M5_ONCOC</name>
<dbReference type="WBParaSite" id="nOo.2.0.1.t04019-RA">
    <property type="protein sequence ID" value="nOo.2.0.1.t04019-RA"/>
    <property type="gene ID" value="nOo.2.0.1.g04019"/>
</dbReference>
<proteinExistence type="predicted"/>
<evidence type="ECO:0000313" key="4">
    <source>
        <dbReference type="WBParaSite" id="nOo.2.0.1.t04019-RA"/>
    </source>
</evidence>
<dbReference type="Proteomes" id="UP000271087">
    <property type="component" value="Unassembled WGS sequence"/>
</dbReference>
<accession>A0A182E7M5</accession>
<evidence type="ECO:0000313" key="2">
    <source>
        <dbReference type="EMBL" id="VDK71448.1"/>
    </source>
</evidence>
<dbReference type="EMBL" id="UYRW01000842">
    <property type="protein sequence ID" value="VDK71448.1"/>
    <property type="molecule type" value="Genomic_DNA"/>
</dbReference>
<reference evidence="4" key="1">
    <citation type="submission" date="2016-06" db="UniProtKB">
        <authorList>
            <consortium name="WormBaseParasite"/>
        </authorList>
    </citation>
    <scope>IDENTIFICATION</scope>
</reference>
<evidence type="ECO:0000313" key="3">
    <source>
        <dbReference type="Proteomes" id="UP000271087"/>
    </source>
</evidence>
<gene>
    <name evidence="2" type="ORF">NOO_LOCUS4019</name>
</gene>
<keyword evidence="3" id="KW-1185">Reference proteome</keyword>
<feature type="region of interest" description="Disordered" evidence="1">
    <location>
        <begin position="1"/>
        <end position="21"/>
    </location>
</feature>
<protein>
    <submittedName>
        <fullName evidence="4">Vta1_C domain-containing protein</fullName>
    </submittedName>
</protein>
<feature type="compositionally biased region" description="Low complexity" evidence="1">
    <location>
        <begin position="9"/>
        <end position="21"/>
    </location>
</feature>
<sequence>MSASVGYTASQSQQQASQQQSQIVKSVGHSLQAAAQGHPLLSRLETLIQTIGDTGQRDDLKLKALQLFYRK</sequence>
<evidence type="ECO:0000256" key="1">
    <source>
        <dbReference type="SAM" id="MobiDB-lite"/>
    </source>
</evidence>
<dbReference type="STRING" id="42157.A0A182E7M5"/>
<reference evidence="2 3" key="2">
    <citation type="submission" date="2018-08" db="EMBL/GenBank/DDBJ databases">
        <authorList>
            <person name="Laetsch R D."/>
            <person name="Stevens L."/>
            <person name="Kumar S."/>
            <person name="Blaxter L. M."/>
        </authorList>
    </citation>
    <scope>NUCLEOTIDE SEQUENCE [LARGE SCALE GENOMIC DNA]</scope>
</reference>
<organism evidence="4">
    <name type="scientific">Onchocerca ochengi</name>
    <name type="common">Filarial nematode worm</name>
    <dbReference type="NCBI Taxonomy" id="42157"/>
    <lineage>
        <taxon>Eukaryota</taxon>
        <taxon>Metazoa</taxon>
        <taxon>Ecdysozoa</taxon>
        <taxon>Nematoda</taxon>
        <taxon>Chromadorea</taxon>
        <taxon>Rhabditida</taxon>
        <taxon>Spirurina</taxon>
        <taxon>Spiruromorpha</taxon>
        <taxon>Filarioidea</taxon>
        <taxon>Onchocercidae</taxon>
        <taxon>Onchocerca</taxon>
    </lineage>
</organism>